<protein>
    <recommendedName>
        <fullName evidence="9">CDC20/Fizzy WD40 domain-containing protein</fullName>
    </recommendedName>
</protein>
<dbReference type="EMBL" id="OC856448">
    <property type="protein sequence ID" value="CAD7623765.1"/>
    <property type="molecule type" value="Genomic_DNA"/>
</dbReference>
<dbReference type="AlphaFoldDB" id="A0A7R9KKQ8"/>
<keyword evidence="6" id="KW-0131">Cell cycle</keyword>
<keyword evidence="5" id="KW-0498">Mitosis</keyword>
<evidence type="ECO:0000256" key="2">
    <source>
        <dbReference type="ARBA" id="ARBA00022574"/>
    </source>
</evidence>
<dbReference type="Proteomes" id="UP000759131">
    <property type="component" value="Unassembled WGS sequence"/>
</dbReference>
<dbReference type="PANTHER" id="PTHR19918:SF8">
    <property type="entry name" value="FI02843P"/>
    <property type="match status" value="1"/>
</dbReference>
<dbReference type="PROSITE" id="PS50294">
    <property type="entry name" value="WD_REPEATS_REGION"/>
    <property type="match status" value="3"/>
</dbReference>
<dbReference type="GO" id="GO:0010997">
    <property type="term" value="F:anaphase-promoting complex binding"/>
    <property type="evidence" value="ECO:0007669"/>
    <property type="project" value="InterPro"/>
</dbReference>
<feature type="compositionally biased region" description="Polar residues" evidence="8">
    <location>
        <begin position="88"/>
        <end position="120"/>
    </location>
</feature>
<evidence type="ECO:0000256" key="5">
    <source>
        <dbReference type="ARBA" id="ARBA00022776"/>
    </source>
</evidence>
<dbReference type="InterPro" id="IPR056150">
    <property type="entry name" value="WD40_CDC20-Fz"/>
</dbReference>
<dbReference type="GO" id="GO:0051301">
    <property type="term" value="P:cell division"/>
    <property type="evidence" value="ECO:0007669"/>
    <property type="project" value="UniProtKB-KW"/>
</dbReference>
<keyword evidence="4" id="KW-0677">Repeat</keyword>
<sequence>MSHNNQKNRFETENQILMAQQWMDGPIGGIAGAPPARWQRKRADTSTANTLNHSLNASLLLNTANDNALNMSNNVLNMSANNIAVNTLTKTPSNTPNKRATPNRSTPGCALKTTNSTNKAKTPKTPCNGADRFIPNRSAMNADISHYLIMNCKENENQTIDGNNQSTANQTAISENLVGDLSNFRIMCYQNKAPIAAEGQANSLKVLYSSSKCGSSSKKTSRYIPTQPERILDAPDIKNDYYLQLIDWNASNILAVALMREIYLWNANTGDITNLLTLDEELYVSSVAWIEDGNHLAVGTSDGDIQLWDTDHMKRLRVMRGTAGRVGAMSWNSHIISGGTKTGLIYNNDVRVANHLISTLNGHNQEVCGLKWSPGGQYLASGGNDNTIQIWNNSVTTNADNCKPIHTFTEHQAAVKALAWCPWRPSTLASGGGTADRTIRIWNCQNGTNLYTVDAKSQVSSILWSTDYKELISSHGYSNNELIIWKYPGLAKVAELTGHTARVLGLVMSPDGSTVASVGADETLRFWECFQIDAQKKKKTNFVPKDKLIDNALRSTIR</sequence>
<evidence type="ECO:0000256" key="8">
    <source>
        <dbReference type="SAM" id="MobiDB-lite"/>
    </source>
</evidence>
<evidence type="ECO:0000313" key="10">
    <source>
        <dbReference type="EMBL" id="CAD7623765.1"/>
    </source>
</evidence>
<evidence type="ECO:0000256" key="4">
    <source>
        <dbReference type="ARBA" id="ARBA00022737"/>
    </source>
</evidence>
<feature type="region of interest" description="Disordered" evidence="8">
    <location>
        <begin position="88"/>
        <end position="132"/>
    </location>
</feature>
<dbReference type="GO" id="GO:0005680">
    <property type="term" value="C:anaphase-promoting complex"/>
    <property type="evidence" value="ECO:0007669"/>
    <property type="project" value="TreeGrafter"/>
</dbReference>
<dbReference type="InterPro" id="IPR015943">
    <property type="entry name" value="WD40/YVTN_repeat-like_dom_sf"/>
</dbReference>
<dbReference type="SUPFAM" id="SSF50978">
    <property type="entry name" value="WD40 repeat-like"/>
    <property type="match status" value="1"/>
</dbReference>
<keyword evidence="11" id="KW-1185">Reference proteome</keyword>
<gene>
    <name evidence="10" type="ORF">OSB1V03_LOCUS4216</name>
</gene>
<evidence type="ECO:0000259" key="9">
    <source>
        <dbReference type="Pfam" id="PF24807"/>
    </source>
</evidence>
<dbReference type="CDD" id="cd00200">
    <property type="entry name" value="WD40"/>
    <property type="match status" value="1"/>
</dbReference>
<dbReference type="PANTHER" id="PTHR19918">
    <property type="entry name" value="CELL DIVISION CYCLE 20 CDC20 FIZZY -RELATED"/>
    <property type="match status" value="1"/>
</dbReference>
<dbReference type="GO" id="GO:1990757">
    <property type="term" value="F:ubiquitin ligase activator activity"/>
    <property type="evidence" value="ECO:0007669"/>
    <property type="project" value="TreeGrafter"/>
</dbReference>
<proteinExistence type="inferred from homology"/>
<comment type="similarity">
    <text evidence="1">Belongs to the WD repeat CDC20/Fizzy family.</text>
</comment>
<evidence type="ECO:0000256" key="3">
    <source>
        <dbReference type="ARBA" id="ARBA00022618"/>
    </source>
</evidence>
<dbReference type="OrthoDB" id="10263272at2759"/>
<feature type="repeat" description="WD" evidence="7">
    <location>
        <begin position="360"/>
        <end position="392"/>
    </location>
</feature>
<evidence type="ECO:0000256" key="6">
    <source>
        <dbReference type="ARBA" id="ARBA00023306"/>
    </source>
</evidence>
<dbReference type="SMART" id="SM00320">
    <property type="entry name" value="WD40"/>
    <property type="match status" value="6"/>
</dbReference>
<dbReference type="PRINTS" id="PR00320">
    <property type="entry name" value="GPROTEINBRPT"/>
</dbReference>
<reference evidence="10" key="1">
    <citation type="submission" date="2020-11" db="EMBL/GenBank/DDBJ databases">
        <authorList>
            <person name="Tran Van P."/>
        </authorList>
    </citation>
    <scope>NUCLEOTIDE SEQUENCE</scope>
</reference>
<feature type="repeat" description="WD" evidence="7">
    <location>
        <begin position="496"/>
        <end position="528"/>
    </location>
</feature>
<dbReference type="Pfam" id="PF24807">
    <property type="entry name" value="WD40_CDC20-Fz"/>
    <property type="match status" value="1"/>
</dbReference>
<evidence type="ECO:0000313" key="11">
    <source>
        <dbReference type="Proteomes" id="UP000759131"/>
    </source>
</evidence>
<organism evidence="10">
    <name type="scientific">Medioppia subpectinata</name>
    <dbReference type="NCBI Taxonomy" id="1979941"/>
    <lineage>
        <taxon>Eukaryota</taxon>
        <taxon>Metazoa</taxon>
        <taxon>Ecdysozoa</taxon>
        <taxon>Arthropoda</taxon>
        <taxon>Chelicerata</taxon>
        <taxon>Arachnida</taxon>
        <taxon>Acari</taxon>
        <taxon>Acariformes</taxon>
        <taxon>Sarcoptiformes</taxon>
        <taxon>Oribatida</taxon>
        <taxon>Brachypylina</taxon>
        <taxon>Oppioidea</taxon>
        <taxon>Oppiidae</taxon>
        <taxon>Medioppia</taxon>
    </lineage>
</organism>
<dbReference type="GO" id="GO:0031145">
    <property type="term" value="P:anaphase-promoting complex-dependent catabolic process"/>
    <property type="evidence" value="ECO:0007669"/>
    <property type="project" value="TreeGrafter"/>
</dbReference>
<dbReference type="PROSITE" id="PS50082">
    <property type="entry name" value="WD_REPEATS_2"/>
    <property type="match status" value="3"/>
</dbReference>
<keyword evidence="2 7" id="KW-0853">WD repeat</keyword>
<dbReference type="InterPro" id="IPR036322">
    <property type="entry name" value="WD40_repeat_dom_sf"/>
</dbReference>
<accession>A0A7R9KKQ8</accession>
<dbReference type="InterPro" id="IPR001680">
    <property type="entry name" value="WD40_rpt"/>
</dbReference>
<dbReference type="InterPro" id="IPR033010">
    <property type="entry name" value="Cdc20/Fizzy"/>
</dbReference>
<dbReference type="GO" id="GO:1905786">
    <property type="term" value="P:positive regulation of anaphase-promoting complex-dependent catabolic process"/>
    <property type="evidence" value="ECO:0007669"/>
    <property type="project" value="TreeGrafter"/>
</dbReference>
<evidence type="ECO:0000256" key="1">
    <source>
        <dbReference type="ARBA" id="ARBA00006445"/>
    </source>
</evidence>
<dbReference type="Gene3D" id="2.130.10.10">
    <property type="entry name" value="YVTN repeat-like/Quinoprotein amine dehydrogenase"/>
    <property type="match status" value="1"/>
</dbReference>
<dbReference type="InterPro" id="IPR020472">
    <property type="entry name" value="WD40_PAC1"/>
</dbReference>
<feature type="domain" description="CDC20/Fizzy WD40" evidence="9">
    <location>
        <begin position="232"/>
        <end position="527"/>
    </location>
</feature>
<name>A0A7R9KKQ8_9ACAR</name>
<dbReference type="EMBL" id="CAJPIZ010001873">
    <property type="protein sequence ID" value="CAG2104195.1"/>
    <property type="molecule type" value="Genomic_DNA"/>
</dbReference>
<keyword evidence="3" id="KW-0132">Cell division</keyword>
<evidence type="ECO:0000256" key="7">
    <source>
        <dbReference type="PROSITE-ProRule" id="PRU00221"/>
    </source>
</evidence>
<feature type="repeat" description="WD" evidence="7">
    <location>
        <begin position="284"/>
        <end position="318"/>
    </location>
</feature>